<dbReference type="Proteomes" id="UP001144347">
    <property type="component" value="Unassembled WGS sequence"/>
</dbReference>
<dbReference type="EMBL" id="JAPWGM010000001">
    <property type="protein sequence ID" value="MCZ4242390.1"/>
    <property type="molecule type" value="Genomic_DNA"/>
</dbReference>
<evidence type="ECO:0000313" key="1">
    <source>
        <dbReference type="EMBL" id="MCZ4242390.1"/>
    </source>
</evidence>
<organism evidence="1 2">
    <name type="scientific">Pedobacter punctiformis</name>
    <dbReference type="NCBI Taxonomy" id="3004097"/>
    <lineage>
        <taxon>Bacteria</taxon>
        <taxon>Pseudomonadati</taxon>
        <taxon>Bacteroidota</taxon>
        <taxon>Sphingobacteriia</taxon>
        <taxon>Sphingobacteriales</taxon>
        <taxon>Sphingobacteriaceae</taxon>
        <taxon>Pedobacter</taxon>
    </lineage>
</organism>
<keyword evidence="2" id="KW-1185">Reference proteome</keyword>
<gene>
    <name evidence="1" type="ORF">O0955_00110</name>
</gene>
<evidence type="ECO:0000313" key="2">
    <source>
        <dbReference type="Proteomes" id="UP001144347"/>
    </source>
</evidence>
<comment type="caution">
    <text evidence="1">The sequence shown here is derived from an EMBL/GenBank/DDBJ whole genome shotgun (WGS) entry which is preliminary data.</text>
</comment>
<accession>A0ABT4L392</accession>
<proteinExistence type="predicted"/>
<reference evidence="1" key="1">
    <citation type="submission" date="2022-12" db="EMBL/GenBank/DDBJ databases">
        <title>Genome sequence of HCMS5-2.</title>
        <authorList>
            <person name="Woo H."/>
        </authorList>
    </citation>
    <scope>NUCLEOTIDE SEQUENCE</scope>
    <source>
        <strain evidence="1">HCMS5-2</strain>
    </source>
</reference>
<name>A0ABT4L392_9SPHI</name>
<sequence>MNILLLTSCGNHEQDTIKKNKIDLFDTLQNSTNVFFGKKKSLPVLNINEIYEASDVVVTCIPLKMDSVLNKSNKPVFYLVGARVIKVLKGKQKPYDILYFVSNVRPQFKQKDTSAAYLSQLRNKRLLAYNFKWQWTLDAPYLNQYDELGKPKNVKRKHLVKTRRRRIRYLEEIDPLRISPDLDSSKLNIIRNFTTINK</sequence>
<protein>
    <recommendedName>
        <fullName evidence="3">Lipoprotein</fullName>
    </recommendedName>
</protein>
<dbReference type="RefSeq" id="WP_269425510.1">
    <property type="nucleotide sequence ID" value="NZ_JAPWGM010000001.1"/>
</dbReference>
<evidence type="ECO:0008006" key="3">
    <source>
        <dbReference type="Google" id="ProtNLM"/>
    </source>
</evidence>